<evidence type="ECO:0000256" key="6">
    <source>
        <dbReference type="SAM" id="MobiDB-lite"/>
    </source>
</evidence>
<evidence type="ECO:0000256" key="1">
    <source>
        <dbReference type="ARBA" id="ARBA00004613"/>
    </source>
</evidence>
<evidence type="ECO:0000256" key="3">
    <source>
        <dbReference type="ARBA" id="ARBA00022525"/>
    </source>
</evidence>
<dbReference type="Proteomes" id="UP000704712">
    <property type="component" value="Unassembled WGS sequence"/>
</dbReference>
<keyword evidence="5" id="KW-1015">Disulfide bond</keyword>
<dbReference type="InterPro" id="IPR002200">
    <property type="entry name" value="Elicitin"/>
</dbReference>
<dbReference type="EMBL" id="JAACNO010000412">
    <property type="protein sequence ID" value="KAF4147757.1"/>
    <property type="molecule type" value="Genomic_DNA"/>
</dbReference>
<feature type="chain" id="PRO_5036239807" evidence="7">
    <location>
        <begin position="23"/>
        <end position="297"/>
    </location>
</feature>
<evidence type="ECO:0000256" key="7">
    <source>
        <dbReference type="SAM" id="SignalP"/>
    </source>
</evidence>
<keyword evidence="7" id="KW-0732">Signal</keyword>
<protein>
    <submittedName>
        <fullName evidence="8">Elicitin</fullName>
    </submittedName>
</protein>
<comment type="similarity">
    <text evidence="2">Belongs to the elicitin family.</text>
</comment>
<keyword evidence="3" id="KW-0964">Secreted</keyword>
<name>A0A833TJG1_PHYIN</name>
<dbReference type="GO" id="GO:0052040">
    <property type="term" value="P:symbiont-mediated perturbation of host programmed cell death"/>
    <property type="evidence" value="ECO:0007669"/>
    <property type="project" value="UniProtKB-KW"/>
</dbReference>
<dbReference type="GO" id="GO:0005576">
    <property type="term" value="C:extracellular region"/>
    <property type="evidence" value="ECO:0007669"/>
    <property type="project" value="UniProtKB-SubCell"/>
</dbReference>
<comment type="subcellular location">
    <subcellularLocation>
        <location evidence="1">Secreted</location>
    </subcellularLocation>
</comment>
<sequence>MNFVQLMLNVLLLARSVALTIAQSPPRAVFEPAPIAKATRGSPTFSLVNSSECDPQAKAAIYKLYERNTMVFQACASDAKYQIFPFDGTYPTSEHIGNMARSLACRALFSSALLAGTPECNVGGSPLRASSETLLKITVDIRNYPMSPAVIPSTPRFVDMVHWRRDVNIAEAAGLPCDSSSKLYSEYASSLYTMTTDGLVRLTTGMKVEYRPDTDTPFSQEKIMALPELPILRGSSSAFGSVGSASAATFNDTIVIEKPDTEPGIPPAEARSKSAGSSSWDRLRTAFMAAAMIVAIV</sequence>
<feature type="region of interest" description="Disordered" evidence="6">
    <location>
        <begin position="257"/>
        <end position="277"/>
    </location>
</feature>
<organism evidence="8 10">
    <name type="scientific">Phytophthora infestans</name>
    <name type="common">Potato late blight agent</name>
    <name type="synonym">Botrytis infestans</name>
    <dbReference type="NCBI Taxonomy" id="4787"/>
    <lineage>
        <taxon>Eukaryota</taxon>
        <taxon>Sar</taxon>
        <taxon>Stramenopiles</taxon>
        <taxon>Oomycota</taxon>
        <taxon>Peronosporomycetes</taxon>
        <taxon>Peronosporales</taxon>
        <taxon>Peronosporaceae</taxon>
        <taxon>Phytophthora</taxon>
    </lineage>
</organism>
<dbReference type="EMBL" id="WSZM01000071">
    <property type="protein sequence ID" value="KAF4044425.1"/>
    <property type="molecule type" value="Genomic_DNA"/>
</dbReference>
<evidence type="ECO:0000256" key="4">
    <source>
        <dbReference type="ARBA" id="ARBA00022978"/>
    </source>
</evidence>
<dbReference type="AlphaFoldDB" id="A0A833TJG1"/>
<proteinExistence type="inferred from homology"/>
<evidence type="ECO:0000313" key="10">
    <source>
        <dbReference type="Proteomes" id="UP000602510"/>
    </source>
</evidence>
<gene>
    <name evidence="8" type="ORF">GN244_ATG03317</name>
    <name evidence="9" type="ORF">GN958_ATG03112</name>
</gene>
<dbReference type="InterPro" id="IPR036470">
    <property type="entry name" value="Elicitin_sf"/>
</dbReference>
<dbReference type="SUPFAM" id="SSF48647">
    <property type="entry name" value="Fungal elicitin"/>
    <property type="match status" value="1"/>
</dbReference>
<accession>A0A833TJG1</accession>
<keyword evidence="10" id="KW-1185">Reference proteome</keyword>
<evidence type="ECO:0000313" key="8">
    <source>
        <dbReference type="EMBL" id="KAF4044425.1"/>
    </source>
</evidence>
<dbReference type="Pfam" id="PF00964">
    <property type="entry name" value="Elicitin"/>
    <property type="match status" value="1"/>
</dbReference>
<evidence type="ECO:0000256" key="2">
    <source>
        <dbReference type="ARBA" id="ARBA00009544"/>
    </source>
</evidence>
<keyword evidence="4" id="KW-0928">Hypersensitive response elicitation</keyword>
<dbReference type="Gene3D" id="1.10.239.10">
    <property type="entry name" value="Elicitin domain"/>
    <property type="match status" value="1"/>
</dbReference>
<evidence type="ECO:0000313" key="9">
    <source>
        <dbReference type="EMBL" id="KAF4147757.1"/>
    </source>
</evidence>
<evidence type="ECO:0000256" key="5">
    <source>
        <dbReference type="ARBA" id="ARBA00023157"/>
    </source>
</evidence>
<reference evidence="8" key="1">
    <citation type="submission" date="2020-04" db="EMBL/GenBank/DDBJ databases">
        <title>Hybrid Assembly of Korean Phytophthora infestans isolates.</title>
        <authorList>
            <person name="Prokchorchik M."/>
            <person name="Lee Y."/>
            <person name="Seo J."/>
            <person name="Cho J.-H."/>
            <person name="Park Y.-E."/>
            <person name="Jang D.-C."/>
            <person name="Im J.-S."/>
            <person name="Choi J.-G."/>
            <person name="Park H.-J."/>
            <person name="Lee G.-B."/>
            <person name="Lee Y.-G."/>
            <person name="Hong S.-Y."/>
            <person name="Cho K."/>
            <person name="Sohn K.H."/>
        </authorList>
    </citation>
    <scope>NUCLEOTIDE SEQUENCE</scope>
    <source>
        <strain evidence="8">KR_1_A1</strain>
        <strain evidence="9">KR_2_A2</strain>
    </source>
</reference>
<feature type="signal peptide" evidence="7">
    <location>
        <begin position="1"/>
        <end position="22"/>
    </location>
</feature>
<dbReference type="Proteomes" id="UP000602510">
    <property type="component" value="Unassembled WGS sequence"/>
</dbReference>
<comment type="caution">
    <text evidence="8">The sequence shown here is derived from an EMBL/GenBank/DDBJ whole genome shotgun (WGS) entry which is preliminary data.</text>
</comment>
<dbReference type="SMART" id="SM01187">
    <property type="entry name" value="Elicitin"/>
    <property type="match status" value="1"/>
</dbReference>